<evidence type="ECO:0000256" key="7">
    <source>
        <dbReference type="SAM" id="Phobius"/>
    </source>
</evidence>
<dbReference type="InterPro" id="IPR050925">
    <property type="entry name" value="Rhomboid_protease_S54"/>
</dbReference>
<protein>
    <submittedName>
        <fullName evidence="9">Rhomboid family</fullName>
    </submittedName>
</protein>
<sequence length="203" mass="23143">MTKIKEFSKTLTFWIILINIAVYITILINPPFIYYLWSYNLLYNSPIEIWRFVTPVFTHAQLWHLVANLFSLIYLGSLVEKYLTKTEYLSIYLGTGIISEIATTIAYSLFRPETVGFGASGAIYGLMGFIITTIVDDKKDRLKVLIVVIVSAIGVNLFISNIGNVAHFAGLISGLVFGFIFMKYCEHEKMNQFLEEYTVGSRF</sequence>
<feature type="transmembrane region" description="Helical" evidence="7">
    <location>
        <begin position="165"/>
        <end position="182"/>
    </location>
</feature>
<keyword evidence="4" id="KW-0378">Hydrolase</keyword>
<dbReference type="PANTHER" id="PTHR43731">
    <property type="entry name" value="RHOMBOID PROTEASE"/>
    <property type="match status" value="1"/>
</dbReference>
<organism evidence="9">
    <name type="scientific">Siphoviridae sp. ctLqe90</name>
    <dbReference type="NCBI Taxonomy" id="2825456"/>
    <lineage>
        <taxon>Viruses</taxon>
        <taxon>Duplodnaviria</taxon>
        <taxon>Heunggongvirae</taxon>
        <taxon>Uroviricota</taxon>
        <taxon>Caudoviricetes</taxon>
    </lineage>
</organism>
<dbReference type="EMBL" id="BK015564">
    <property type="protein sequence ID" value="DAE13076.1"/>
    <property type="molecule type" value="Genomic_DNA"/>
</dbReference>
<feature type="transmembrane region" description="Helical" evidence="7">
    <location>
        <begin position="57"/>
        <end position="79"/>
    </location>
</feature>
<dbReference type="GO" id="GO:0016020">
    <property type="term" value="C:membrane"/>
    <property type="evidence" value="ECO:0007669"/>
    <property type="project" value="UniProtKB-SubCell"/>
</dbReference>
<keyword evidence="5 7" id="KW-1133">Transmembrane helix</keyword>
<dbReference type="GO" id="GO:0004252">
    <property type="term" value="F:serine-type endopeptidase activity"/>
    <property type="evidence" value="ECO:0007669"/>
    <property type="project" value="InterPro"/>
</dbReference>
<dbReference type="InterPro" id="IPR035952">
    <property type="entry name" value="Rhomboid-like_sf"/>
</dbReference>
<feature type="transmembrane region" description="Helical" evidence="7">
    <location>
        <begin position="142"/>
        <end position="159"/>
    </location>
</feature>
<comment type="subcellular location">
    <subcellularLocation>
        <location evidence="1">Membrane</location>
        <topology evidence="1">Multi-pass membrane protein</topology>
    </subcellularLocation>
</comment>
<comment type="similarity">
    <text evidence="2">Belongs to the peptidase S54 family.</text>
</comment>
<dbReference type="SUPFAM" id="SSF144091">
    <property type="entry name" value="Rhomboid-like"/>
    <property type="match status" value="1"/>
</dbReference>
<feature type="transmembrane region" description="Helical" evidence="7">
    <location>
        <begin position="12"/>
        <end position="37"/>
    </location>
</feature>
<evidence type="ECO:0000313" key="9">
    <source>
        <dbReference type="EMBL" id="DAE13076.1"/>
    </source>
</evidence>
<evidence type="ECO:0000256" key="3">
    <source>
        <dbReference type="ARBA" id="ARBA00022692"/>
    </source>
</evidence>
<evidence type="ECO:0000256" key="6">
    <source>
        <dbReference type="ARBA" id="ARBA00023136"/>
    </source>
</evidence>
<evidence type="ECO:0000256" key="2">
    <source>
        <dbReference type="ARBA" id="ARBA00009045"/>
    </source>
</evidence>
<keyword evidence="3 7" id="KW-0812">Transmembrane</keyword>
<feature type="domain" description="Peptidase S54 rhomboid" evidence="8">
    <location>
        <begin position="48"/>
        <end position="183"/>
    </location>
</feature>
<evidence type="ECO:0000256" key="1">
    <source>
        <dbReference type="ARBA" id="ARBA00004141"/>
    </source>
</evidence>
<accession>A0A8S5Q3G3</accession>
<dbReference type="Pfam" id="PF01694">
    <property type="entry name" value="Rhomboid"/>
    <property type="match status" value="1"/>
</dbReference>
<name>A0A8S5Q3G3_9CAUD</name>
<evidence type="ECO:0000259" key="8">
    <source>
        <dbReference type="Pfam" id="PF01694"/>
    </source>
</evidence>
<dbReference type="PANTHER" id="PTHR43731:SF14">
    <property type="entry name" value="PRESENILIN-ASSOCIATED RHOMBOID-LIKE PROTEIN, MITOCHONDRIAL"/>
    <property type="match status" value="1"/>
</dbReference>
<evidence type="ECO:0000256" key="4">
    <source>
        <dbReference type="ARBA" id="ARBA00022801"/>
    </source>
</evidence>
<evidence type="ECO:0000256" key="5">
    <source>
        <dbReference type="ARBA" id="ARBA00022989"/>
    </source>
</evidence>
<keyword evidence="6 7" id="KW-0472">Membrane</keyword>
<proteinExistence type="inferred from homology"/>
<dbReference type="Gene3D" id="1.20.1540.10">
    <property type="entry name" value="Rhomboid-like"/>
    <property type="match status" value="1"/>
</dbReference>
<dbReference type="InterPro" id="IPR022764">
    <property type="entry name" value="Peptidase_S54_rhomboid_dom"/>
</dbReference>
<feature type="transmembrane region" description="Helical" evidence="7">
    <location>
        <begin position="91"/>
        <end position="110"/>
    </location>
</feature>
<feature type="transmembrane region" description="Helical" evidence="7">
    <location>
        <begin position="116"/>
        <end position="135"/>
    </location>
</feature>
<reference evidence="9" key="1">
    <citation type="journal article" date="2021" name="Proc. Natl. Acad. Sci. U.S.A.">
        <title>A Catalog of Tens of Thousands of Viruses from Human Metagenomes Reveals Hidden Associations with Chronic Diseases.</title>
        <authorList>
            <person name="Tisza M.J."/>
            <person name="Buck C.B."/>
        </authorList>
    </citation>
    <scope>NUCLEOTIDE SEQUENCE</scope>
    <source>
        <strain evidence="9">CtLqe90</strain>
    </source>
</reference>